<dbReference type="NCBIfam" id="TIGR04335">
    <property type="entry name" value="AmmeMemoSam_A"/>
    <property type="match status" value="1"/>
</dbReference>
<dbReference type="PANTHER" id="PTHR13016">
    <property type="entry name" value="AMMECR1 HOMOLOG"/>
    <property type="match status" value="1"/>
</dbReference>
<protein>
    <recommendedName>
        <fullName evidence="1">AMMECR1 domain-containing protein</fullName>
    </recommendedName>
</protein>
<sequence>MIPDLARQAAFSDPRFRPISEEELPSLVLEISILSKMQVLQDWRDIRLGSDGVLLTHHYHRAVFLPQVATEQGWDLETMLRQLCRKAGLPDLAYTDELCRFEVFQAEVFDETTV</sequence>
<dbReference type="PROSITE" id="PS51112">
    <property type="entry name" value="AMMECR1"/>
    <property type="match status" value="1"/>
</dbReference>
<dbReference type="EMBL" id="VSSQ01067333">
    <property type="protein sequence ID" value="MPN19727.1"/>
    <property type="molecule type" value="Genomic_DNA"/>
</dbReference>
<dbReference type="InterPro" id="IPR036071">
    <property type="entry name" value="AMMECR1_dom_sf"/>
</dbReference>
<dbReference type="InterPro" id="IPR002733">
    <property type="entry name" value="AMMECR1_domain"/>
</dbReference>
<dbReference type="InterPro" id="IPR023473">
    <property type="entry name" value="AMMECR1"/>
</dbReference>
<comment type="caution">
    <text evidence="2">The sequence shown here is derived from an EMBL/GenBank/DDBJ whole genome shotgun (WGS) entry which is preliminary data.</text>
</comment>
<dbReference type="SUPFAM" id="SSF143447">
    <property type="entry name" value="AMMECR1-like"/>
    <property type="match status" value="1"/>
</dbReference>
<organism evidence="2">
    <name type="scientific">bioreactor metagenome</name>
    <dbReference type="NCBI Taxonomy" id="1076179"/>
    <lineage>
        <taxon>unclassified sequences</taxon>
        <taxon>metagenomes</taxon>
        <taxon>ecological metagenomes</taxon>
    </lineage>
</organism>
<evidence type="ECO:0000259" key="1">
    <source>
        <dbReference type="PROSITE" id="PS51112"/>
    </source>
</evidence>
<proteinExistence type="predicted"/>
<reference evidence="2" key="1">
    <citation type="submission" date="2019-08" db="EMBL/GenBank/DDBJ databases">
        <authorList>
            <person name="Kucharzyk K."/>
            <person name="Murdoch R.W."/>
            <person name="Higgins S."/>
            <person name="Loffler F."/>
        </authorList>
    </citation>
    <scope>NUCLEOTIDE SEQUENCE</scope>
</reference>
<accession>A0A645FYW6</accession>
<dbReference type="InterPro" id="IPR027623">
    <property type="entry name" value="AmmeMemoSam_A"/>
</dbReference>
<dbReference type="Gene3D" id="3.30.1490.150">
    <property type="entry name" value="Hypothetical protein ph0010, domain 2"/>
    <property type="match status" value="1"/>
</dbReference>
<name>A0A645FYW6_9ZZZZ</name>
<dbReference type="AlphaFoldDB" id="A0A645FYW6"/>
<gene>
    <name evidence="2" type="ORF">SDC9_167099</name>
</gene>
<dbReference type="PANTHER" id="PTHR13016:SF0">
    <property type="entry name" value="AMME SYNDROME CANDIDATE GENE 1 PROTEIN"/>
    <property type="match status" value="1"/>
</dbReference>
<evidence type="ECO:0000313" key="2">
    <source>
        <dbReference type="EMBL" id="MPN19727.1"/>
    </source>
</evidence>
<feature type="domain" description="AMMECR1" evidence="1">
    <location>
        <begin position="1"/>
        <end position="114"/>
    </location>
</feature>
<dbReference type="Pfam" id="PF01871">
    <property type="entry name" value="AMMECR1"/>
    <property type="match status" value="1"/>
</dbReference>